<dbReference type="RefSeq" id="WP_242177560.1">
    <property type="nucleotide sequence ID" value="NZ_JAKQYM010000002.1"/>
</dbReference>
<dbReference type="Gene3D" id="2.30.30.40">
    <property type="entry name" value="SH3 Domains"/>
    <property type="match status" value="1"/>
</dbReference>
<proteinExistence type="predicted"/>
<keyword evidence="1" id="KW-0812">Transmembrane</keyword>
<evidence type="ECO:0000259" key="2">
    <source>
        <dbReference type="Pfam" id="PF08239"/>
    </source>
</evidence>
<name>A0A9X2AJJ2_9FLAO</name>
<reference evidence="3" key="1">
    <citation type="submission" date="2022-02" db="EMBL/GenBank/DDBJ databases">
        <title>Polaribacter sp. MSW13, isolated from seawater.</title>
        <authorList>
            <person name="Kristyanto S."/>
            <person name="Jung J."/>
            <person name="Jeon C.O."/>
        </authorList>
    </citation>
    <scope>NUCLEOTIDE SEQUENCE</scope>
    <source>
        <strain evidence="3">MSW13</strain>
    </source>
</reference>
<dbReference type="InterPro" id="IPR003646">
    <property type="entry name" value="SH3-like_bac-type"/>
</dbReference>
<feature type="domain" description="SH3b" evidence="2">
    <location>
        <begin position="39"/>
        <end position="92"/>
    </location>
</feature>
<keyword evidence="4" id="KW-1185">Reference proteome</keyword>
<feature type="transmembrane region" description="Helical" evidence="1">
    <location>
        <begin position="7"/>
        <end position="24"/>
    </location>
</feature>
<protein>
    <submittedName>
        <fullName evidence="3">SH3 domain-containing protein</fullName>
    </submittedName>
</protein>
<dbReference type="Proteomes" id="UP001139369">
    <property type="component" value="Unassembled WGS sequence"/>
</dbReference>
<dbReference type="AlphaFoldDB" id="A0A9X2AJJ2"/>
<dbReference type="Pfam" id="PF08239">
    <property type="entry name" value="SH3_3"/>
    <property type="match status" value="1"/>
</dbReference>
<sequence>MKDVLKIFLFVVMIITVFTFFSGPENKYGNPIFKYAKTSLNVRKYPELEAEVLRVLKPNERVIVYDSVVKGFALILNKDSTKYGWASKNYLQNNKLNKTQLQNISKHQEKVREDNVKIKKEKEKNRIPSMFVSDAKYYAHESVLKLLKSPSTADFGLWDEKAIKWNDGEYYGYTIKGYVDSQNGFGATIRTNYIVNIGKNRKGKIASSTPVFH</sequence>
<organism evidence="3 4">
    <name type="scientific">Polaribacter marinus</name>
    <dbReference type="NCBI Taxonomy" id="2916838"/>
    <lineage>
        <taxon>Bacteria</taxon>
        <taxon>Pseudomonadati</taxon>
        <taxon>Bacteroidota</taxon>
        <taxon>Flavobacteriia</taxon>
        <taxon>Flavobacteriales</taxon>
        <taxon>Flavobacteriaceae</taxon>
    </lineage>
</organism>
<keyword evidence="1" id="KW-1133">Transmembrane helix</keyword>
<accession>A0A9X2AJJ2</accession>
<gene>
    <name evidence="3" type="ORF">MC378_04655</name>
</gene>
<dbReference type="EMBL" id="JAKQYM010000002">
    <property type="protein sequence ID" value="MCI2228448.1"/>
    <property type="molecule type" value="Genomic_DNA"/>
</dbReference>
<evidence type="ECO:0000256" key="1">
    <source>
        <dbReference type="SAM" id="Phobius"/>
    </source>
</evidence>
<evidence type="ECO:0000313" key="4">
    <source>
        <dbReference type="Proteomes" id="UP001139369"/>
    </source>
</evidence>
<keyword evidence="1" id="KW-0472">Membrane</keyword>
<evidence type="ECO:0000313" key="3">
    <source>
        <dbReference type="EMBL" id="MCI2228448.1"/>
    </source>
</evidence>
<comment type="caution">
    <text evidence="3">The sequence shown here is derived from an EMBL/GenBank/DDBJ whole genome shotgun (WGS) entry which is preliminary data.</text>
</comment>